<feature type="transmembrane region" description="Helical" evidence="6">
    <location>
        <begin position="103"/>
        <end position="121"/>
    </location>
</feature>
<dbReference type="PIRSF" id="PIRSF005859">
    <property type="entry name" value="PBR"/>
    <property type="match status" value="1"/>
</dbReference>
<keyword evidence="3 6" id="KW-0812">Transmembrane</keyword>
<dbReference type="CDD" id="cd15904">
    <property type="entry name" value="TSPO_MBR"/>
    <property type="match status" value="1"/>
</dbReference>
<name>A0A1I7BU28_9FLAO</name>
<dbReference type="Proteomes" id="UP000236454">
    <property type="component" value="Unassembled WGS sequence"/>
</dbReference>
<dbReference type="Gene3D" id="1.20.1260.100">
    <property type="entry name" value="TspO/MBR protein"/>
    <property type="match status" value="1"/>
</dbReference>
<reference evidence="7 8" key="1">
    <citation type="submission" date="2016-10" db="EMBL/GenBank/DDBJ databases">
        <authorList>
            <person name="de Groot N.N."/>
        </authorList>
    </citation>
    <scope>NUCLEOTIDE SEQUENCE [LARGE SCALE GENOMIC DNA]</scope>
    <source>
        <strain evidence="7 8">CGMCC 1.7005</strain>
    </source>
</reference>
<dbReference type="PANTHER" id="PTHR10057">
    <property type="entry name" value="PERIPHERAL-TYPE BENZODIAZEPINE RECEPTOR"/>
    <property type="match status" value="1"/>
</dbReference>
<dbReference type="RefSeq" id="WP_090253125.1">
    <property type="nucleotide sequence ID" value="NZ_FPAS01000007.1"/>
</dbReference>
<evidence type="ECO:0000256" key="4">
    <source>
        <dbReference type="ARBA" id="ARBA00022989"/>
    </source>
</evidence>
<feature type="transmembrane region" description="Helical" evidence="6">
    <location>
        <begin position="133"/>
        <end position="153"/>
    </location>
</feature>
<keyword evidence="5 6" id="KW-0472">Membrane</keyword>
<organism evidence="7 8">
    <name type="scientific">Lishizhenia tianjinensis</name>
    <dbReference type="NCBI Taxonomy" id="477690"/>
    <lineage>
        <taxon>Bacteria</taxon>
        <taxon>Pseudomonadati</taxon>
        <taxon>Bacteroidota</taxon>
        <taxon>Flavobacteriia</taxon>
        <taxon>Flavobacteriales</taxon>
        <taxon>Crocinitomicaceae</taxon>
        <taxon>Lishizhenia</taxon>
    </lineage>
</organism>
<dbReference type="PANTHER" id="PTHR10057:SF0">
    <property type="entry name" value="TRANSLOCATOR PROTEIN"/>
    <property type="match status" value="1"/>
</dbReference>
<keyword evidence="8" id="KW-1185">Reference proteome</keyword>
<feature type="transmembrane region" description="Helical" evidence="6">
    <location>
        <begin position="77"/>
        <end position="97"/>
    </location>
</feature>
<dbReference type="OrthoDB" id="9795496at2"/>
<proteinExistence type="inferred from homology"/>
<dbReference type="Pfam" id="PF03073">
    <property type="entry name" value="TspO_MBR"/>
    <property type="match status" value="1"/>
</dbReference>
<evidence type="ECO:0000256" key="3">
    <source>
        <dbReference type="ARBA" id="ARBA00022692"/>
    </source>
</evidence>
<evidence type="ECO:0000313" key="8">
    <source>
        <dbReference type="Proteomes" id="UP000236454"/>
    </source>
</evidence>
<feature type="transmembrane region" description="Helical" evidence="6">
    <location>
        <begin position="5"/>
        <end position="27"/>
    </location>
</feature>
<evidence type="ECO:0000256" key="6">
    <source>
        <dbReference type="SAM" id="Phobius"/>
    </source>
</evidence>
<evidence type="ECO:0000256" key="1">
    <source>
        <dbReference type="ARBA" id="ARBA00004141"/>
    </source>
</evidence>
<dbReference type="InterPro" id="IPR004307">
    <property type="entry name" value="TspO_MBR"/>
</dbReference>
<accession>A0A1I7BU28</accession>
<feature type="transmembrane region" description="Helical" evidence="6">
    <location>
        <begin position="47"/>
        <end position="65"/>
    </location>
</feature>
<dbReference type="InterPro" id="IPR038330">
    <property type="entry name" value="TspO/MBR-related_sf"/>
</dbReference>
<evidence type="ECO:0000313" key="7">
    <source>
        <dbReference type="EMBL" id="SFT90698.1"/>
    </source>
</evidence>
<dbReference type="FunFam" id="1.20.1260.100:FF:000001">
    <property type="entry name" value="translocator protein 2"/>
    <property type="match status" value="1"/>
</dbReference>
<dbReference type="GO" id="GO:0033013">
    <property type="term" value="P:tetrapyrrole metabolic process"/>
    <property type="evidence" value="ECO:0007669"/>
    <property type="project" value="UniProtKB-ARBA"/>
</dbReference>
<comment type="subcellular location">
    <subcellularLocation>
        <location evidence="1">Membrane</location>
        <topology evidence="1">Multi-pass membrane protein</topology>
    </subcellularLocation>
</comment>
<keyword evidence="4 6" id="KW-1133">Transmembrane helix</keyword>
<dbReference type="EMBL" id="FPAS01000007">
    <property type="protein sequence ID" value="SFT90698.1"/>
    <property type="molecule type" value="Genomic_DNA"/>
</dbReference>
<dbReference type="AlphaFoldDB" id="A0A1I7BU28"/>
<dbReference type="GO" id="GO:0016020">
    <property type="term" value="C:membrane"/>
    <property type="evidence" value="ECO:0007669"/>
    <property type="project" value="UniProtKB-SubCell"/>
</dbReference>
<comment type="similarity">
    <text evidence="2">Belongs to the TspO/BZRP family.</text>
</comment>
<evidence type="ECO:0000256" key="2">
    <source>
        <dbReference type="ARBA" id="ARBA00007524"/>
    </source>
</evidence>
<protein>
    <submittedName>
        <fullName evidence="7">TspO and MBR related proteins</fullName>
    </submittedName>
</protein>
<sequence length="155" mass="18049">MKFNILTFVIFLVINFGALAIGGLFTTEGVSSTWYAELNKAPWTPPGWFFGFAWTTIMLCFSFYMEKLWRLEENKKQVLLIFLFQVLLNIGWNPLFFYLHEEALGLLVILALTLVVSFFLFNYRKQLGAASIFILPYFIWILVASSLNAYIVWMN</sequence>
<evidence type="ECO:0000256" key="5">
    <source>
        <dbReference type="ARBA" id="ARBA00023136"/>
    </source>
</evidence>
<dbReference type="STRING" id="477690.SAMN05216474_3081"/>
<gene>
    <name evidence="7" type="ORF">SAMN05216474_3081</name>
</gene>